<proteinExistence type="predicted"/>
<accession>A0ABN9Y7I2</accession>
<protein>
    <submittedName>
        <fullName evidence="1">Uncharacterized protein</fullName>
    </submittedName>
</protein>
<reference evidence="1" key="1">
    <citation type="submission" date="2023-10" db="EMBL/GenBank/DDBJ databases">
        <authorList>
            <person name="Chen Y."/>
            <person name="Shah S."/>
            <person name="Dougan E. K."/>
            <person name="Thang M."/>
            <person name="Chan C."/>
        </authorList>
    </citation>
    <scope>NUCLEOTIDE SEQUENCE [LARGE SCALE GENOMIC DNA]</scope>
</reference>
<sequence length="107" mass="11949">MPADPLDEGVFRYRVRIGDDGFHMFNILVDNDPEQQLYPHIEMAQIGEGALCGPDSFGSSLSWLIQGAPDQLFDIVLDTSETDRYRVVWWEPVVEDESPAPVASLPG</sequence>
<name>A0ABN9Y7I2_9DINO</name>
<keyword evidence="2" id="KW-1185">Reference proteome</keyword>
<dbReference type="EMBL" id="CAUYUJ010021793">
    <property type="protein sequence ID" value="CAK0907040.1"/>
    <property type="molecule type" value="Genomic_DNA"/>
</dbReference>
<organism evidence="1 2">
    <name type="scientific">Prorocentrum cordatum</name>
    <dbReference type="NCBI Taxonomy" id="2364126"/>
    <lineage>
        <taxon>Eukaryota</taxon>
        <taxon>Sar</taxon>
        <taxon>Alveolata</taxon>
        <taxon>Dinophyceae</taxon>
        <taxon>Prorocentrales</taxon>
        <taxon>Prorocentraceae</taxon>
        <taxon>Prorocentrum</taxon>
    </lineage>
</organism>
<evidence type="ECO:0000313" key="1">
    <source>
        <dbReference type="EMBL" id="CAK0907040.1"/>
    </source>
</evidence>
<comment type="caution">
    <text evidence="1">The sequence shown here is derived from an EMBL/GenBank/DDBJ whole genome shotgun (WGS) entry which is preliminary data.</text>
</comment>
<gene>
    <name evidence="1" type="ORF">PCOR1329_LOCUS82173</name>
</gene>
<evidence type="ECO:0000313" key="2">
    <source>
        <dbReference type="Proteomes" id="UP001189429"/>
    </source>
</evidence>
<dbReference type="Proteomes" id="UP001189429">
    <property type="component" value="Unassembled WGS sequence"/>
</dbReference>